<evidence type="ECO:0000256" key="1">
    <source>
        <dbReference type="SAM" id="MobiDB-lite"/>
    </source>
</evidence>
<dbReference type="InterPro" id="IPR003646">
    <property type="entry name" value="SH3-like_bac-type"/>
</dbReference>
<dbReference type="RefSeq" id="WP_155082926.1">
    <property type="nucleotide sequence ID" value="NZ_WMIA01000003.1"/>
</dbReference>
<evidence type="ECO:0000313" key="5">
    <source>
        <dbReference type="Proteomes" id="UP000437131"/>
    </source>
</evidence>
<dbReference type="PROSITE" id="PS51781">
    <property type="entry name" value="SH3B"/>
    <property type="match status" value="1"/>
</dbReference>
<gene>
    <name evidence="4" type="ORF">GGC33_03840</name>
</gene>
<dbReference type="Proteomes" id="UP000437131">
    <property type="component" value="Unassembled WGS sequence"/>
</dbReference>
<evidence type="ECO:0000313" key="4">
    <source>
        <dbReference type="EMBL" id="MTF38052.1"/>
    </source>
</evidence>
<evidence type="ECO:0000259" key="3">
    <source>
        <dbReference type="PROSITE" id="PS51781"/>
    </source>
</evidence>
<keyword evidence="2" id="KW-1133">Transmembrane helix</keyword>
<comment type="caution">
    <text evidence="4">The sequence shown here is derived from an EMBL/GenBank/DDBJ whole genome shotgun (WGS) entry which is preliminary data.</text>
</comment>
<dbReference type="AlphaFoldDB" id="A0A844GSL0"/>
<proteinExistence type="predicted"/>
<reference evidence="4 5" key="1">
    <citation type="submission" date="2019-11" db="EMBL/GenBank/DDBJ databases">
        <title>Isolation of a new High Light Tolerant Cyanobacteria.</title>
        <authorList>
            <person name="Dobson Z."/>
            <person name="Vaughn N."/>
            <person name="Vaughn M."/>
            <person name="Fromme P."/>
            <person name="Mazor Y."/>
        </authorList>
    </citation>
    <scope>NUCLEOTIDE SEQUENCE [LARGE SCALE GENOMIC DNA]</scope>
    <source>
        <strain evidence="4 5">0216</strain>
    </source>
</reference>
<dbReference type="EMBL" id="WMIA01000003">
    <property type="protein sequence ID" value="MTF38052.1"/>
    <property type="molecule type" value="Genomic_DNA"/>
</dbReference>
<sequence length="158" mass="17080">MSISSLFQFLIGFFLGIILFTAGIAGGAYFFLTQVSGNPPKPSFPEENSAVEETPQPDESSNQAETATEETGKETQETTTNEETEDLPEGAYRGKVIWSTGLSLRAEPGIDSERIGGVGYNWEIIILGTSDDGGWQKIRIPSSGQEGWVKAGNIEKID</sequence>
<accession>A0A844GSL0</accession>
<organism evidence="4 5">
    <name type="scientific">Cyanobacterium aponinum 0216</name>
    <dbReference type="NCBI Taxonomy" id="2676140"/>
    <lineage>
        <taxon>Bacteria</taxon>
        <taxon>Bacillati</taxon>
        <taxon>Cyanobacteriota</taxon>
        <taxon>Cyanophyceae</taxon>
        <taxon>Oscillatoriophycideae</taxon>
        <taxon>Chroococcales</taxon>
        <taxon>Geminocystaceae</taxon>
        <taxon>Cyanobacterium</taxon>
    </lineage>
</organism>
<dbReference type="Gene3D" id="2.30.30.40">
    <property type="entry name" value="SH3 Domains"/>
    <property type="match status" value="1"/>
</dbReference>
<feature type="region of interest" description="Disordered" evidence="1">
    <location>
        <begin position="41"/>
        <end position="92"/>
    </location>
</feature>
<evidence type="ECO:0000256" key="2">
    <source>
        <dbReference type="SAM" id="Phobius"/>
    </source>
</evidence>
<dbReference type="Pfam" id="PF08239">
    <property type="entry name" value="SH3_3"/>
    <property type="match status" value="1"/>
</dbReference>
<feature type="transmembrane region" description="Helical" evidence="2">
    <location>
        <begin position="6"/>
        <end position="32"/>
    </location>
</feature>
<keyword evidence="2" id="KW-0472">Membrane</keyword>
<feature type="domain" description="SH3b" evidence="3">
    <location>
        <begin position="89"/>
        <end position="158"/>
    </location>
</feature>
<protein>
    <submittedName>
        <fullName evidence="4">SH3 domain-containing protein</fullName>
    </submittedName>
</protein>
<name>A0A844GSL0_9CHRO</name>
<keyword evidence="2" id="KW-0812">Transmembrane</keyword>